<evidence type="ECO:0000256" key="1">
    <source>
        <dbReference type="SAM" id="MobiDB-lite"/>
    </source>
</evidence>
<sequence>MSSTATSLQSKQHASPPSKLNSAVTTEHQEYTGSAEHVERQLGDSELAYFLPSRESGVNDMYLHVGFRAPEHLVASERVRVVWAILRGRHPLLASKVIMRDYDDISFAYTRRNPSEELADADTSLEYYATTGEEFLELYLNGPRILSCNRLSHLAILAPRDDPTKQNYEVVICATHFIGDGLSMHQMGNEFFSLLGGTKSNIELEEDLTEEWRKRASERVALPDPSETSYPIESKFSQAAGNISFQLHQQKQIGGHAFPRRSAPTRHTVTRVASFDIARTKAILGTCKSHGVSVSAAMFALCNIAWARFNASREKLPMLMYSALNIRPFLPPAPDSFMLAVGYFNVILPSFLPKSLDVISTFWARAKSAKLQSAKAARSPLVVSRSRRTGNQRAKAAQTWGKEDDEKARGVFKAPPPQIHVKPGPPKTPSAALVGLSLMGNLDGIYRHANFPAITLHTQTGGTRQRHGGMLIFSYTFAGKLWITFQYDENGFEREVVEKFWKKCLDGVDEFL</sequence>
<dbReference type="PANTHER" id="PTHR28037">
    <property type="entry name" value="ALCOHOL O-ACETYLTRANSFERASE 1-RELATED"/>
    <property type="match status" value="1"/>
</dbReference>
<dbReference type="OrthoDB" id="3355480at2759"/>
<evidence type="ECO:0008006" key="4">
    <source>
        <dbReference type="Google" id="ProtNLM"/>
    </source>
</evidence>
<feature type="region of interest" description="Disordered" evidence="1">
    <location>
        <begin position="1"/>
        <end position="37"/>
    </location>
</feature>
<name>A0A166NU76_9AGAM</name>
<feature type="region of interest" description="Disordered" evidence="1">
    <location>
        <begin position="382"/>
        <end position="408"/>
    </location>
</feature>
<dbReference type="PANTHER" id="PTHR28037:SF1">
    <property type="entry name" value="ALCOHOL O-ACETYLTRANSFERASE 1-RELATED"/>
    <property type="match status" value="1"/>
</dbReference>
<proteinExistence type="predicted"/>
<feature type="compositionally biased region" description="Polar residues" evidence="1">
    <location>
        <begin position="1"/>
        <end position="26"/>
    </location>
</feature>
<dbReference type="InterPro" id="IPR023213">
    <property type="entry name" value="CAT-like_dom_sf"/>
</dbReference>
<dbReference type="Gene3D" id="3.30.559.30">
    <property type="entry name" value="Nonribosomal peptide synthetase, condensation domain"/>
    <property type="match status" value="1"/>
</dbReference>
<keyword evidence="3" id="KW-1185">Reference proteome</keyword>
<dbReference type="STRING" id="436010.A0A166NU76"/>
<organism evidence="2 3">
    <name type="scientific">Athelia psychrophila</name>
    <dbReference type="NCBI Taxonomy" id="1759441"/>
    <lineage>
        <taxon>Eukaryota</taxon>
        <taxon>Fungi</taxon>
        <taxon>Dikarya</taxon>
        <taxon>Basidiomycota</taxon>
        <taxon>Agaricomycotina</taxon>
        <taxon>Agaricomycetes</taxon>
        <taxon>Agaricomycetidae</taxon>
        <taxon>Atheliales</taxon>
        <taxon>Atheliaceae</taxon>
        <taxon>Athelia</taxon>
    </lineage>
</organism>
<gene>
    <name evidence="2" type="ORF">FIBSPDRAFT_929331</name>
</gene>
<reference evidence="2 3" key="1">
    <citation type="journal article" date="2016" name="Mol. Biol. Evol.">
        <title>Comparative Genomics of Early-Diverging Mushroom-Forming Fungi Provides Insights into the Origins of Lignocellulose Decay Capabilities.</title>
        <authorList>
            <person name="Nagy L.G."/>
            <person name="Riley R."/>
            <person name="Tritt A."/>
            <person name="Adam C."/>
            <person name="Daum C."/>
            <person name="Floudas D."/>
            <person name="Sun H."/>
            <person name="Yadav J.S."/>
            <person name="Pangilinan J."/>
            <person name="Larsson K.H."/>
            <person name="Matsuura K."/>
            <person name="Barry K."/>
            <person name="Labutti K."/>
            <person name="Kuo R."/>
            <person name="Ohm R.A."/>
            <person name="Bhattacharya S.S."/>
            <person name="Shirouzu T."/>
            <person name="Yoshinaga Y."/>
            <person name="Martin F.M."/>
            <person name="Grigoriev I.V."/>
            <person name="Hibbett D.S."/>
        </authorList>
    </citation>
    <scope>NUCLEOTIDE SEQUENCE [LARGE SCALE GENOMIC DNA]</scope>
    <source>
        <strain evidence="2 3">CBS 109695</strain>
    </source>
</reference>
<dbReference type="InterPro" id="IPR052058">
    <property type="entry name" value="Alcohol_O-acetyltransferase"/>
</dbReference>
<accession>A0A166NU76</accession>
<dbReference type="Gene3D" id="3.30.559.10">
    <property type="entry name" value="Chloramphenicol acetyltransferase-like domain"/>
    <property type="match status" value="1"/>
</dbReference>
<dbReference type="AlphaFoldDB" id="A0A166NU76"/>
<dbReference type="EMBL" id="KV417521">
    <property type="protein sequence ID" value="KZP25386.1"/>
    <property type="molecule type" value="Genomic_DNA"/>
</dbReference>
<evidence type="ECO:0000313" key="2">
    <source>
        <dbReference type="EMBL" id="KZP25386.1"/>
    </source>
</evidence>
<dbReference type="Proteomes" id="UP000076532">
    <property type="component" value="Unassembled WGS sequence"/>
</dbReference>
<protein>
    <recommendedName>
        <fullName evidence="4">CoA-dependent acyltransferase</fullName>
    </recommendedName>
</protein>
<evidence type="ECO:0000313" key="3">
    <source>
        <dbReference type="Proteomes" id="UP000076532"/>
    </source>
</evidence>